<keyword evidence="2" id="KW-0472">Membrane</keyword>
<feature type="region of interest" description="Disordered" evidence="1">
    <location>
        <begin position="433"/>
        <end position="476"/>
    </location>
</feature>
<accession>A0A9P8TMX8</accession>
<feature type="transmembrane region" description="Helical" evidence="2">
    <location>
        <begin position="21"/>
        <end position="42"/>
    </location>
</feature>
<organism evidence="3 4">
    <name type="scientific">Wickerhamomyces pijperi</name>
    <name type="common">Yeast</name>
    <name type="synonym">Pichia pijperi</name>
    <dbReference type="NCBI Taxonomy" id="599730"/>
    <lineage>
        <taxon>Eukaryota</taxon>
        <taxon>Fungi</taxon>
        <taxon>Dikarya</taxon>
        <taxon>Ascomycota</taxon>
        <taxon>Saccharomycotina</taxon>
        <taxon>Saccharomycetes</taxon>
        <taxon>Phaffomycetales</taxon>
        <taxon>Wickerhamomycetaceae</taxon>
        <taxon>Wickerhamomyces</taxon>
    </lineage>
</organism>
<comment type="caution">
    <text evidence="3">The sequence shown here is derived from an EMBL/GenBank/DDBJ whole genome shotgun (WGS) entry which is preliminary data.</text>
</comment>
<name>A0A9P8TMX8_WICPI</name>
<proteinExistence type="predicted"/>
<dbReference type="Proteomes" id="UP000774326">
    <property type="component" value="Unassembled WGS sequence"/>
</dbReference>
<feature type="transmembrane region" description="Helical" evidence="2">
    <location>
        <begin position="78"/>
        <end position="98"/>
    </location>
</feature>
<feature type="transmembrane region" description="Helical" evidence="2">
    <location>
        <begin position="48"/>
        <end position="71"/>
    </location>
</feature>
<evidence type="ECO:0000313" key="4">
    <source>
        <dbReference type="Proteomes" id="UP000774326"/>
    </source>
</evidence>
<evidence type="ECO:0000256" key="1">
    <source>
        <dbReference type="SAM" id="MobiDB-lite"/>
    </source>
</evidence>
<gene>
    <name evidence="3" type="ORF">WICPIJ_003520</name>
</gene>
<reference evidence="3" key="1">
    <citation type="journal article" date="2021" name="Open Biol.">
        <title>Shared evolutionary footprints suggest mitochondrial oxidative damage underlies multiple complex I losses in fungi.</title>
        <authorList>
            <person name="Schikora-Tamarit M.A."/>
            <person name="Marcet-Houben M."/>
            <person name="Nosek J."/>
            <person name="Gabaldon T."/>
        </authorList>
    </citation>
    <scope>NUCLEOTIDE SEQUENCE</scope>
    <source>
        <strain evidence="3">CBS2887</strain>
    </source>
</reference>
<evidence type="ECO:0000313" key="3">
    <source>
        <dbReference type="EMBL" id="KAH3685503.1"/>
    </source>
</evidence>
<keyword evidence="4" id="KW-1185">Reference proteome</keyword>
<keyword evidence="2" id="KW-0812">Transmembrane</keyword>
<feature type="transmembrane region" description="Helical" evidence="2">
    <location>
        <begin position="308"/>
        <end position="329"/>
    </location>
</feature>
<protein>
    <submittedName>
        <fullName evidence="3">Uncharacterized protein</fullName>
    </submittedName>
</protein>
<reference evidence="3" key="2">
    <citation type="submission" date="2021-01" db="EMBL/GenBank/DDBJ databases">
        <authorList>
            <person name="Schikora-Tamarit M.A."/>
        </authorList>
    </citation>
    <scope>NUCLEOTIDE SEQUENCE</scope>
    <source>
        <strain evidence="3">CBS2887</strain>
    </source>
</reference>
<dbReference type="AlphaFoldDB" id="A0A9P8TMX8"/>
<evidence type="ECO:0000256" key="2">
    <source>
        <dbReference type="SAM" id="Phobius"/>
    </source>
</evidence>
<sequence>MVRALKRIWRSLTSQFTLIKGLNGLQLLSSIGLLTYFGVILFEKNTPTRMYAVCIVLNGINLGIMGINNILQQVPIDAWNAFFGGGIGIVCDLLFWVVEKLIENEGKKNLKQGLLDMCHNKKIIQIDRSNLTEKESFLHPIFACLPREVFTNSTMDFNNYNNTGVNLTKFIHHPYDHIYSDFSTLISGANCTVGPKELGERFLNSTKELCLTMDPTDKIRELFPAQTNIIRNRLYFDLWSSKISVTPFQCAKTTLCFLALFLVCYFLTRDHKRGLAKSEILQRYSSPLVSTVCPMLNVLFYNELQCCIAQYILVCVGDPHFIAFIIMAVNPVYRILIRRPAQLHGNDEELGHEENANEPGIRLENLDLNPMPEEELAQPAQQRGNDEELDYEENWNEPGIRLENLDLNPMPEEELAQPAQQRGNDEELDYEENWNEPGIRLENLDLNPNAGRRARTTSIRRQRRTQTNRRRTKSQN</sequence>
<dbReference type="EMBL" id="JAEUBG010001951">
    <property type="protein sequence ID" value="KAH3685503.1"/>
    <property type="molecule type" value="Genomic_DNA"/>
</dbReference>
<feature type="transmembrane region" description="Helical" evidence="2">
    <location>
        <begin position="251"/>
        <end position="268"/>
    </location>
</feature>
<keyword evidence="2" id="KW-1133">Transmembrane helix</keyword>
<feature type="compositionally biased region" description="Basic residues" evidence="1">
    <location>
        <begin position="452"/>
        <end position="476"/>
    </location>
</feature>